<protein>
    <submittedName>
        <fullName evidence="1">Uncharacterized protein</fullName>
    </submittedName>
</protein>
<accession>A0ABQ5BXU6</accession>
<proteinExistence type="predicted"/>
<name>A0ABQ5BXU6_9ASTR</name>
<gene>
    <name evidence="1" type="ORF">Tco_0878262</name>
</gene>
<dbReference type="EMBL" id="BQNB010013726">
    <property type="protein sequence ID" value="GJT19556.1"/>
    <property type="molecule type" value="Genomic_DNA"/>
</dbReference>
<comment type="caution">
    <text evidence="1">The sequence shown here is derived from an EMBL/GenBank/DDBJ whole genome shotgun (WGS) entry which is preliminary data.</text>
</comment>
<sequence>MQMLVKEEGNKSQTSKRYKIREVPLYSSIQNMLELCFFVVSWVSTDVRKASWWQNKLVHGVIVVWGNWHIVMNKMMMKIDQKELLELDTGITWWMVHLDHNVVVEGEPVDTACSVQLPSGIGAMTLVRVNHISRGRVFHEERVLTAVFRSIAVSSSKINVE</sequence>
<dbReference type="Proteomes" id="UP001151760">
    <property type="component" value="Unassembled WGS sequence"/>
</dbReference>
<organism evidence="1 2">
    <name type="scientific">Tanacetum coccineum</name>
    <dbReference type="NCBI Taxonomy" id="301880"/>
    <lineage>
        <taxon>Eukaryota</taxon>
        <taxon>Viridiplantae</taxon>
        <taxon>Streptophyta</taxon>
        <taxon>Embryophyta</taxon>
        <taxon>Tracheophyta</taxon>
        <taxon>Spermatophyta</taxon>
        <taxon>Magnoliopsida</taxon>
        <taxon>eudicotyledons</taxon>
        <taxon>Gunneridae</taxon>
        <taxon>Pentapetalae</taxon>
        <taxon>asterids</taxon>
        <taxon>campanulids</taxon>
        <taxon>Asterales</taxon>
        <taxon>Asteraceae</taxon>
        <taxon>Asteroideae</taxon>
        <taxon>Anthemideae</taxon>
        <taxon>Anthemidinae</taxon>
        <taxon>Tanacetum</taxon>
    </lineage>
</organism>
<evidence type="ECO:0000313" key="1">
    <source>
        <dbReference type="EMBL" id="GJT19556.1"/>
    </source>
</evidence>
<keyword evidence="2" id="KW-1185">Reference proteome</keyword>
<evidence type="ECO:0000313" key="2">
    <source>
        <dbReference type="Proteomes" id="UP001151760"/>
    </source>
</evidence>
<reference evidence="1" key="1">
    <citation type="journal article" date="2022" name="Int. J. Mol. Sci.">
        <title>Draft Genome of Tanacetum Coccineum: Genomic Comparison of Closely Related Tanacetum-Family Plants.</title>
        <authorList>
            <person name="Yamashiro T."/>
            <person name="Shiraishi A."/>
            <person name="Nakayama K."/>
            <person name="Satake H."/>
        </authorList>
    </citation>
    <scope>NUCLEOTIDE SEQUENCE</scope>
</reference>
<reference evidence="1" key="2">
    <citation type="submission" date="2022-01" db="EMBL/GenBank/DDBJ databases">
        <authorList>
            <person name="Yamashiro T."/>
            <person name="Shiraishi A."/>
            <person name="Satake H."/>
            <person name="Nakayama K."/>
        </authorList>
    </citation>
    <scope>NUCLEOTIDE SEQUENCE</scope>
</reference>